<sequence>MSTCTICHEPIHFEMGSCTCEREGCDPGWVWIHEHGDEHCGAGDGAFALPQTETVIVTTAAQLTELPNGTLVQVRGRRGEMWWYQRRGSRWEGGCAQPLASMVGNFDKFVFEAWVPQAGTPAA</sequence>
<proteinExistence type="predicted"/>
<evidence type="ECO:0000313" key="1">
    <source>
        <dbReference type="EMBL" id="XCH44133.1"/>
    </source>
</evidence>
<accession>A0AAU8GTQ0</accession>
<name>A0AAU8GTQ0_9VIRU</name>
<dbReference type="EMBL" id="PP758914">
    <property type="protein sequence ID" value="XCH44133.1"/>
    <property type="molecule type" value="Genomic_DNA"/>
</dbReference>
<organism evidence="1">
    <name type="scientific">Mycobacterium phage QTRlifeCrisis</name>
    <dbReference type="NCBI Taxonomy" id="3136627"/>
    <lineage>
        <taxon>Viruses</taxon>
    </lineage>
</organism>
<gene>
    <name evidence="1" type="primary">82</name>
    <name evidence="1" type="ORF">SEA_QTRLIFECRISIS_82</name>
</gene>
<protein>
    <submittedName>
        <fullName evidence="1">Uncharacterized protein</fullName>
    </submittedName>
</protein>
<reference evidence="1" key="1">
    <citation type="submission" date="2024-05" db="EMBL/GenBank/DDBJ databases">
        <authorList>
            <person name="Hoffpauir A."/>
            <person name="Koss R."/>
            <person name="Kumar R."/>
            <person name="Plichta A."/>
            <person name="Hutchison K.W."/>
            <person name="Molloy S.D."/>
            <person name="Viland M.D."/>
            <person name="Lewis C.M."/>
            <person name="Garlena R.A."/>
            <person name="Russell D.A."/>
            <person name="Jacobs-Sera D."/>
            <person name="Hatfull G.F."/>
        </authorList>
    </citation>
    <scope>NUCLEOTIDE SEQUENCE</scope>
</reference>